<sequence length="273" mass="31915">MVNPNKKVKRPDGLGKIYKYKTDENENILTLPISELLKENYIYIYRAINKENFYIVPDDSCFFFKEIIYENEVVGFATYRPSNINESSLVMQYIYILPDYRGKDLLVEEIDEAASLFESSILIEYPSRAIVDVLIKHKLARVFNNRFVISRIPFIIPMVSLSDANSKVVREEFDMTDKKGYSKLSLVYDLDLCAVVGLASSDIENMYTEDVTEDDDLNNYNTMSLPLRVDNEKFNCIEKRENESMIQDETYFKKVREIVDSQDEIIQNWLTIL</sequence>
<dbReference type="AlphaFoldDB" id="A0A328Q8P4"/>
<dbReference type="Gene3D" id="3.40.630.30">
    <property type="match status" value="1"/>
</dbReference>
<dbReference type="GO" id="GO:0016747">
    <property type="term" value="F:acyltransferase activity, transferring groups other than amino-acyl groups"/>
    <property type="evidence" value="ECO:0007669"/>
    <property type="project" value="InterPro"/>
</dbReference>
<name>A0A328Q8P4_9EURY</name>
<feature type="domain" description="N-acetyltransferase" evidence="1">
    <location>
        <begin position="37"/>
        <end position="103"/>
    </location>
</feature>
<dbReference type="EMBL" id="NGJK01000046">
    <property type="protein sequence ID" value="RAP03090.1"/>
    <property type="molecule type" value="Genomic_DNA"/>
</dbReference>
<reference evidence="2 3" key="1">
    <citation type="submission" date="2017-05" db="EMBL/GenBank/DDBJ databases">
        <title>Host range expansion of the Methanosphaera genus to humans and monogastric animals involves recent and extensive reduction in genome content.</title>
        <authorList>
            <person name="Hoedt E.C."/>
            <person name="Volmer J.G."/>
            <person name="Parks D.H."/>
            <person name="Rosewarne C.P."/>
            <person name="Denman S.E."/>
            <person name="Mcsweeney C.S."/>
            <person name="O Cuiv P."/>
            <person name="Hugenholtz P."/>
            <person name="Tyson G.W."/>
            <person name="Morrison M."/>
        </authorList>
    </citation>
    <scope>NUCLEOTIDE SEQUENCE [LARGE SCALE GENOMIC DNA]</scope>
    <source>
        <strain evidence="2 3">PA5</strain>
    </source>
</reference>
<dbReference type="InterPro" id="IPR000182">
    <property type="entry name" value="GNAT_dom"/>
</dbReference>
<evidence type="ECO:0000313" key="2">
    <source>
        <dbReference type="EMBL" id="RAP03090.1"/>
    </source>
</evidence>
<organism evidence="2 3">
    <name type="scientific">Methanosphaera stadtmanae</name>
    <dbReference type="NCBI Taxonomy" id="2317"/>
    <lineage>
        <taxon>Archaea</taxon>
        <taxon>Methanobacteriati</taxon>
        <taxon>Methanobacteriota</taxon>
        <taxon>Methanomada group</taxon>
        <taxon>Methanobacteria</taxon>
        <taxon>Methanobacteriales</taxon>
        <taxon>Methanobacteriaceae</taxon>
        <taxon>Methanosphaera</taxon>
    </lineage>
</organism>
<proteinExistence type="predicted"/>
<comment type="caution">
    <text evidence="2">The sequence shown here is derived from an EMBL/GenBank/DDBJ whole genome shotgun (WGS) entry which is preliminary data.</text>
</comment>
<gene>
    <name evidence="2" type="ORF">CA615_04210</name>
</gene>
<evidence type="ECO:0000259" key="1">
    <source>
        <dbReference type="Pfam" id="PF00583"/>
    </source>
</evidence>
<dbReference type="CDD" id="cd04301">
    <property type="entry name" value="NAT_SF"/>
    <property type="match status" value="1"/>
</dbReference>
<accession>A0A328Q8P4</accession>
<dbReference type="Pfam" id="PF00583">
    <property type="entry name" value="Acetyltransf_1"/>
    <property type="match status" value="1"/>
</dbReference>
<dbReference type="SUPFAM" id="SSF55729">
    <property type="entry name" value="Acyl-CoA N-acyltransferases (Nat)"/>
    <property type="match status" value="1"/>
</dbReference>
<dbReference type="InterPro" id="IPR016181">
    <property type="entry name" value="Acyl_CoA_acyltransferase"/>
</dbReference>
<protein>
    <recommendedName>
        <fullName evidence="1">N-acetyltransferase domain-containing protein</fullName>
    </recommendedName>
</protein>
<evidence type="ECO:0000313" key="3">
    <source>
        <dbReference type="Proteomes" id="UP000248557"/>
    </source>
</evidence>
<dbReference type="Proteomes" id="UP000248557">
    <property type="component" value="Unassembled WGS sequence"/>
</dbReference>
<dbReference type="RefSeq" id="WP_112149549.1">
    <property type="nucleotide sequence ID" value="NZ_CATZNA010000002.1"/>
</dbReference>